<evidence type="ECO:0000313" key="10">
    <source>
        <dbReference type="Proteomes" id="UP001153404"/>
    </source>
</evidence>
<sequence>MDSKIGRWLLPVATLIGAIVLWQLCVDLWHIKPYKLPSPLHIGERMWEQRDRLLAQSGSTLRLALKGIGLGIALGVLSAIVFHLIPVVRAALSPIIIITQNIPLIALGPLLIIWLGFGIAPKLVLLALVCYFPIAWSMLTGLGQADANLREYLAMIGASRLTVLRRLELPASLPYFFSGLKITATYSITAAIVAEWLGASEGIGYYLVLKSKGYDTTSVFGAIVCIVGMALAFYGIAALLERLVVRWRPAGREGGAR</sequence>
<evidence type="ECO:0000256" key="7">
    <source>
        <dbReference type="RuleBase" id="RU363032"/>
    </source>
</evidence>
<evidence type="ECO:0000259" key="8">
    <source>
        <dbReference type="PROSITE" id="PS50928"/>
    </source>
</evidence>
<dbReference type="Gene3D" id="1.10.3720.10">
    <property type="entry name" value="MetI-like"/>
    <property type="match status" value="1"/>
</dbReference>
<keyword evidence="6 7" id="KW-0472">Membrane</keyword>
<dbReference type="RefSeq" id="WP_277535653.1">
    <property type="nucleotide sequence ID" value="NZ_JAPDIA010000008.1"/>
</dbReference>
<comment type="similarity">
    <text evidence="7">Belongs to the binding-protein-dependent transport system permease family.</text>
</comment>
<evidence type="ECO:0000256" key="5">
    <source>
        <dbReference type="ARBA" id="ARBA00022989"/>
    </source>
</evidence>
<dbReference type="PROSITE" id="PS50928">
    <property type="entry name" value="ABC_TM1"/>
    <property type="match status" value="1"/>
</dbReference>
<proteinExistence type="inferred from homology"/>
<feature type="transmembrane region" description="Helical" evidence="7">
    <location>
        <begin position="95"/>
        <end position="117"/>
    </location>
</feature>
<keyword evidence="4 7" id="KW-0812">Transmembrane</keyword>
<organism evidence="9 10">
    <name type="scientific">Cohnella rhizosphaerae</name>
    <dbReference type="NCBI Taxonomy" id="1457232"/>
    <lineage>
        <taxon>Bacteria</taxon>
        <taxon>Bacillati</taxon>
        <taxon>Bacillota</taxon>
        <taxon>Bacilli</taxon>
        <taxon>Bacillales</taxon>
        <taxon>Paenibacillaceae</taxon>
        <taxon>Cohnella</taxon>
    </lineage>
</organism>
<comment type="subcellular location">
    <subcellularLocation>
        <location evidence="1 7">Cell membrane</location>
        <topology evidence="1 7">Multi-pass membrane protein</topology>
    </subcellularLocation>
</comment>
<dbReference type="PANTHER" id="PTHR30151:SF20">
    <property type="entry name" value="ABC TRANSPORTER PERMEASE PROTEIN HI_0355-RELATED"/>
    <property type="match status" value="1"/>
</dbReference>
<dbReference type="GO" id="GO:0005886">
    <property type="term" value="C:plasma membrane"/>
    <property type="evidence" value="ECO:0007669"/>
    <property type="project" value="UniProtKB-SubCell"/>
</dbReference>
<dbReference type="SUPFAM" id="SSF161098">
    <property type="entry name" value="MetI-like"/>
    <property type="match status" value="1"/>
</dbReference>
<feature type="transmembrane region" description="Helical" evidence="7">
    <location>
        <begin position="175"/>
        <end position="199"/>
    </location>
</feature>
<dbReference type="InterPro" id="IPR035906">
    <property type="entry name" value="MetI-like_sf"/>
</dbReference>
<feature type="transmembrane region" description="Helical" evidence="7">
    <location>
        <begin position="12"/>
        <end position="31"/>
    </location>
</feature>
<comment type="caution">
    <text evidence="9">The sequence shown here is derived from an EMBL/GenBank/DDBJ whole genome shotgun (WGS) entry which is preliminary data.</text>
</comment>
<dbReference type="CDD" id="cd06261">
    <property type="entry name" value="TM_PBP2"/>
    <property type="match status" value="1"/>
</dbReference>
<keyword evidence="3" id="KW-1003">Cell membrane</keyword>
<keyword evidence="2 7" id="KW-0813">Transport</keyword>
<dbReference type="Pfam" id="PF00528">
    <property type="entry name" value="BPD_transp_1"/>
    <property type="match status" value="1"/>
</dbReference>
<evidence type="ECO:0000313" key="9">
    <source>
        <dbReference type="EMBL" id="MDG0812377.1"/>
    </source>
</evidence>
<dbReference type="Proteomes" id="UP001153404">
    <property type="component" value="Unassembled WGS sequence"/>
</dbReference>
<name>A0A9X4L2Q6_9BACL</name>
<evidence type="ECO:0000256" key="3">
    <source>
        <dbReference type="ARBA" id="ARBA00022475"/>
    </source>
</evidence>
<feature type="domain" description="ABC transmembrane type-1" evidence="8">
    <location>
        <begin position="57"/>
        <end position="235"/>
    </location>
</feature>
<evidence type="ECO:0000256" key="6">
    <source>
        <dbReference type="ARBA" id="ARBA00023136"/>
    </source>
</evidence>
<dbReference type="PANTHER" id="PTHR30151">
    <property type="entry name" value="ALKANE SULFONATE ABC TRANSPORTER-RELATED, MEMBRANE SUBUNIT"/>
    <property type="match status" value="1"/>
</dbReference>
<evidence type="ECO:0000256" key="2">
    <source>
        <dbReference type="ARBA" id="ARBA00022448"/>
    </source>
</evidence>
<dbReference type="InterPro" id="IPR000515">
    <property type="entry name" value="MetI-like"/>
</dbReference>
<dbReference type="AlphaFoldDB" id="A0A9X4L2Q6"/>
<gene>
    <name evidence="9" type="ORF">OMP40_25790</name>
</gene>
<evidence type="ECO:0000256" key="4">
    <source>
        <dbReference type="ARBA" id="ARBA00022692"/>
    </source>
</evidence>
<feature type="transmembrane region" description="Helical" evidence="7">
    <location>
        <begin position="219"/>
        <end position="240"/>
    </location>
</feature>
<accession>A0A9X4L2Q6</accession>
<keyword evidence="10" id="KW-1185">Reference proteome</keyword>
<protein>
    <submittedName>
        <fullName evidence="9">ABC transporter permease</fullName>
    </submittedName>
</protein>
<evidence type="ECO:0000256" key="1">
    <source>
        <dbReference type="ARBA" id="ARBA00004651"/>
    </source>
</evidence>
<keyword evidence="5 7" id="KW-1133">Transmembrane helix</keyword>
<dbReference type="GO" id="GO:0055085">
    <property type="term" value="P:transmembrane transport"/>
    <property type="evidence" value="ECO:0007669"/>
    <property type="project" value="InterPro"/>
</dbReference>
<reference evidence="9" key="1">
    <citation type="submission" date="2022-10" db="EMBL/GenBank/DDBJ databases">
        <title>Comparative genomic analysis of Cohnella hashimotonis sp. nov., isolated from the International Space Station.</title>
        <authorList>
            <person name="Simpson A."/>
            <person name="Venkateswaran K."/>
        </authorList>
    </citation>
    <scope>NUCLEOTIDE SEQUENCE</scope>
    <source>
        <strain evidence="9">DSM 28161</strain>
    </source>
</reference>
<feature type="transmembrane region" description="Helical" evidence="7">
    <location>
        <begin position="68"/>
        <end position="88"/>
    </location>
</feature>
<feature type="transmembrane region" description="Helical" evidence="7">
    <location>
        <begin position="123"/>
        <end position="142"/>
    </location>
</feature>
<dbReference type="EMBL" id="JAPDIA010000008">
    <property type="protein sequence ID" value="MDG0812377.1"/>
    <property type="molecule type" value="Genomic_DNA"/>
</dbReference>